<dbReference type="GO" id="GO:0009416">
    <property type="term" value="P:response to light stimulus"/>
    <property type="evidence" value="ECO:0007669"/>
    <property type="project" value="TreeGrafter"/>
</dbReference>
<feature type="binding site" evidence="8">
    <location>
        <begin position="239"/>
        <end position="243"/>
    </location>
    <ligand>
        <name>FAD</name>
        <dbReference type="ChEBI" id="CHEBI:57692"/>
    </ligand>
</feature>
<keyword evidence="14" id="KW-1185">Reference proteome</keyword>
<dbReference type="SUPFAM" id="SSF52425">
    <property type="entry name" value="Cryptochrome/photolyase, N-terminal domain"/>
    <property type="match status" value="1"/>
</dbReference>
<dbReference type="Gene3D" id="1.10.579.10">
    <property type="entry name" value="DNA Cyclobutane Dipyrimidine Photolyase, subunit A, domain 3"/>
    <property type="match status" value="1"/>
</dbReference>
<dbReference type="EMBL" id="LELK01000001">
    <property type="protein sequence ID" value="KMM39557.1"/>
    <property type="molecule type" value="Genomic_DNA"/>
</dbReference>
<dbReference type="GO" id="GO:0003677">
    <property type="term" value="F:DNA binding"/>
    <property type="evidence" value="ECO:0007669"/>
    <property type="project" value="TreeGrafter"/>
</dbReference>
<evidence type="ECO:0000256" key="1">
    <source>
        <dbReference type="ARBA" id="ARBA00001932"/>
    </source>
</evidence>
<evidence type="ECO:0000256" key="10">
    <source>
        <dbReference type="RuleBase" id="RU004182"/>
    </source>
</evidence>
<evidence type="ECO:0000256" key="3">
    <source>
        <dbReference type="ARBA" id="ARBA00014046"/>
    </source>
</evidence>
<dbReference type="GO" id="GO:0071949">
    <property type="term" value="F:FAD binding"/>
    <property type="evidence" value="ECO:0007669"/>
    <property type="project" value="TreeGrafter"/>
</dbReference>
<evidence type="ECO:0000259" key="12">
    <source>
        <dbReference type="PROSITE" id="PS51645"/>
    </source>
</evidence>
<accession>A0A0J6FYU5</accession>
<dbReference type="AlphaFoldDB" id="A0A0J6FYU5"/>
<sequence length="473" mass="56195">MSDTVIVWFRRDFRLNDHTALQKAIEYCEEHDKKWMGLFQLDPQFTKKIDLHHDYFFQTVAEFQKRCTEEDISFQIMSGEAIDVFDKVTKKLNVDAVFYNKDEAGYGKKRDKEVSDWLKEKDIKVKAFHDYYLHGATEIRTKTDNTMYQVFTPYYKQWRSVQKPSVINTALKEVKKHSEKRKKSIDAESDKEFEKVIKECNQTWKALGEKSALKRAKRFVKERMVDYDENRDLPYVVGTSKLSPYLKTGCLSVRTLYHMVAEHDSKGAETYIQELAWRDFYGMVHAEFPEFRDKEYQSKYRNLPWNNDKERLQKWEDGKTGFPIVDAGMRQLNKEGWMHNRLRMITASFLTKDYLIDWREGEKYFEQKLIDYDESSNTGGWQWAASTGTDAVPYFRVFNPTTQAERFDPDGSYIKKYVKELKEVPKKYIHNPSKMSEDEQEESNCIIGEDYPSPSVNHKEQRQTVLSVYKERT</sequence>
<dbReference type="InterPro" id="IPR002081">
    <property type="entry name" value="Cryptochrome/DNA_photolyase_1"/>
</dbReference>
<comment type="similarity">
    <text evidence="10">Belongs to the DNA photolyase family.</text>
</comment>
<evidence type="ECO:0000256" key="2">
    <source>
        <dbReference type="ARBA" id="ARBA00013149"/>
    </source>
</evidence>
<dbReference type="Gene3D" id="1.25.40.80">
    <property type="match status" value="1"/>
</dbReference>
<evidence type="ECO:0000256" key="11">
    <source>
        <dbReference type="SAM" id="MobiDB-lite"/>
    </source>
</evidence>
<dbReference type="PANTHER" id="PTHR11455:SF9">
    <property type="entry name" value="CRYPTOCHROME CIRCADIAN CLOCK 5 ISOFORM X1"/>
    <property type="match status" value="1"/>
</dbReference>
<dbReference type="PANTHER" id="PTHR11455">
    <property type="entry name" value="CRYPTOCHROME"/>
    <property type="match status" value="1"/>
</dbReference>
<dbReference type="Pfam" id="PF03441">
    <property type="entry name" value="FAD_binding_7"/>
    <property type="match status" value="1"/>
</dbReference>
<keyword evidence="4 8" id="KW-0285">Flavoprotein</keyword>
<dbReference type="GO" id="GO:0000719">
    <property type="term" value="P:photoreactive repair"/>
    <property type="evidence" value="ECO:0007669"/>
    <property type="project" value="UniProtKB-ARBA"/>
</dbReference>
<feature type="binding site" evidence="8">
    <location>
        <begin position="274"/>
        <end position="281"/>
    </location>
    <ligand>
        <name>FAD</name>
        <dbReference type="ChEBI" id="CHEBI:57692"/>
    </ligand>
</feature>
<comment type="caution">
    <text evidence="13">The sequence shown here is derived from an EMBL/GenBank/DDBJ whole genome shotgun (WGS) entry which is preliminary data.</text>
</comment>
<dbReference type="InterPro" id="IPR036155">
    <property type="entry name" value="Crypto/Photolyase_N_sf"/>
</dbReference>
<feature type="site" description="Electron transfer via tryptophanyl radical" evidence="9">
    <location>
        <position position="305"/>
    </location>
</feature>
<evidence type="ECO:0000256" key="5">
    <source>
        <dbReference type="ARBA" id="ARBA00022827"/>
    </source>
</evidence>
<dbReference type="InterPro" id="IPR014729">
    <property type="entry name" value="Rossmann-like_a/b/a_fold"/>
</dbReference>
<keyword evidence="6 10" id="KW-0157">Chromophore</keyword>
<evidence type="ECO:0000256" key="9">
    <source>
        <dbReference type="PIRSR" id="PIRSR602081-2"/>
    </source>
</evidence>
<comment type="cofactor">
    <cofactor evidence="1">
        <name>(6R)-5,10-methylene-5,6,7,8-tetrahydrofolate</name>
        <dbReference type="ChEBI" id="CHEBI:15636"/>
    </cofactor>
</comment>
<dbReference type="SUPFAM" id="SSF48173">
    <property type="entry name" value="Cryptochrome/photolyase FAD-binding domain"/>
    <property type="match status" value="1"/>
</dbReference>
<dbReference type="InterPro" id="IPR018394">
    <property type="entry name" value="DNA_photolyase_1_CS_C"/>
</dbReference>
<name>A0A0J6FYU5_9BACL</name>
<dbReference type="PROSITE" id="PS00394">
    <property type="entry name" value="DNA_PHOTOLYASES_1_1"/>
    <property type="match status" value="1"/>
</dbReference>
<evidence type="ECO:0000256" key="8">
    <source>
        <dbReference type="PIRSR" id="PIRSR602081-1"/>
    </source>
</evidence>
<dbReference type="FunFam" id="1.10.579.10:FF:000003">
    <property type="entry name" value="Deoxyribodipyrimidine photo-lyase"/>
    <property type="match status" value="1"/>
</dbReference>
<evidence type="ECO:0000313" key="14">
    <source>
        <dbReference type="Proteomes" id="UP000035996"/>
    </source>
</evidence>
<evidence type="ECO:0000313" key="13">
    <source>
        <dbReference type="EMBL" id="KMM39557.1"/>
    </source>
</evidence>
<feature type="domain" description="Photolyase/cryptochrome alpha/beta" evidence="12">
    <location>
        <begin position="3"/>
        <end position="133"/>
    </location>
</feature>
<comment type="catalytic activity">
    <reaction evidence="7">
        <text>cyclobutadipyrimidine (in DNA) = 2 pyrimidine residues (in DNA).</text>
        <dbReference type="EC" id="4.1.99.3"/>
    </reaction>
</comment>
<dbReference type="Proteomes" id="UP000035996">
    <property type="component" value="Unassembled WGS sequence"/>
</dbReference>
<dbReference type="EC" id="4.1.99.3" evidence="2"/>
<protein>
    <recommendedName>
        <fullName evidence="3">Deoxyribodipyrimidine photo-lyase</fullName>
        <ecNumber evidence="2">4.1.99.3</ecNumber>
    </recommendedName>
</protein>
<dbReference type="InterPro" id="IPR006050">
    <property type="entry name" value="DNA_photolyase_N"/>
</dbReference>
<dbReference type="STRING" id="157733.AB986_10325"/>
<dbReference type="Gene3D" id="3.40.50.620">
    <property type="entry name" value="HUPs"/>
    <property type="match status" value="1"/>
</dbReference>
<feature type="binding site" evidence="8">
    <location>
        <position position="271"/>
    </location>
    <ligand>
        <name>FAD</name>
        <dbReference type="ChEBI" id="CHEBI:57692"/>
    </ligand>
</feature>
<dbReference type="GO" id="GO:0003904">
    <property type="term" value="F:deoxyribodipyrimidine photo-lyase activity"/>
    <property type="evidence" value="ECO:0007669"/>
    <property type="project" value="UniProtKB-EC"/>
</dbReference>
<evidence type="ECO:0000256" key="6">
    <source>
        <dbReference type="ARBA" id="ARBA00022991"/>
    </source>
</evidence>
<dbReference type="InterPro" id="IPR005101">
    <property type="entry name" value="Cryptochr/Photolyase_FAD-bd"/>
</dbReference>
<organism evidence="13 14">
    <name type="scientific">Guptibacillus hwajinpoensis</name>
    <dbReference type="NCBI Taxonomy" id="208199"/>
    <lineage>
        <taxon>Bacteria</taxon>
        <taxon>Bacillati</taxon>
        <taxon>Bacillota</taxon>
        <taxon>Bacilli</taxon>
        <taxon>Bacillales</taxon>
        <taxon>Guptibacillaceae</taxon>
        <taxon>Guptibacillus</taxon>
    </lineage>
</organism>
<dbReference type="OrthoDB" id="9772484at2"/>
<dbReference type="RefSeq" id="WP_048310732.1">
    <property type="nucleotide sequence ID" value="NZ_CP119526.1"/>
</dbReference>
<feature type="site" description="Electron transfer via tryptophanyl radical" evidence="9">
    <location>
        <position position="381"/>
    </location>
</feature>
<dbReference type="PRINTS" id="PR00147">
    <property type="entry name" value="DNAPHOTLYASE"/>
</dbReference>
<dbReference type="PATRIC" id="fig|157733.3.peg.4375"/>
<feature type="site" description="Electron transfer via tryptophanyl radical" evidence="9">
    <location>
        <position position="358"/>
    </location>
</feature>
<reference evidence="13" key="1">
    <citation type="submission" date="2015-06" db="EMBL/GenBank/DDBJ databases">
        <authorList>
            <person name="Liu B."/>
            <person name="Wang J."/>
            <person name="Zhu Y."/>
            <person name="Liu G."/>
            <person name="Chen Q."/>
            <person name="Zheng C."/>
            <person name="Che J."/>
            <person name="Ge C."/>
            <person name="Shi H."/>
            <person name="Pan Z."/>
            <person name="Liu X."/>
        </authorList>
    </citation>
    <scope>NUCLEOTIDE SEQUENCE [LARGE SCALE GENOMIC DNA]</scope>
    <source>
        <strain evidence="13">DSM 16346</strain>
    </source>
</reference>
<evidence type="ECO:0000256" key="4">
    <source>
        <dbReference type="ARBA" id="ARBA00022630"/>
    </source>
</evidence>
<keyword evidence="5 8" id="KW-0274">FAD</keyword>
<comment type="cofactor">
    <cofactor evidence="8">
        <name>FAD</name>
        <dbReference type="ChEBI" id="CHEBI:57692"/>
    </cofactor>
    <text evidence="8">Binds 1 FAD per subunit.</text>
</comment>
<feature type="region of interest" description="Disordered" evidence="11">
    <location>
        <begin position="431"/>
        <end position="473"/>
    </location>
</feature>
<feature type="binding site" evidence="8">
    <location>
        <begin position="371"/>
        <end position="373"/>
    </location>
    <ligand>
        <name>FAD</name>
        <dbReference type="ChEBI" id="CHEBI:57692"/>
    </ligand>
</feature>
<evidence type="ECO:0000256" key="7">
    <source>
        <dbReference type="ARBA" id="ARBA00033999"/>
    </source>
</evidence>
<dbReference type="Pfam" id="PF00875">
    <property type="entry name" value="DNA_photolyase"/>
    <property type="match status" value="1"/>
</dbReference>
<feature type="binding site" evidence="8">
    <location>
        <position position="227"/>
    </location>
    <ligand>
        <name>FAD</name>
        <dbReference type="ChEBI" id="CHEBI:57692"/>
    </ligand>
</feature>
<dbReference type="InterPro" id="IPR036134">
    <property type="entry name" value="Crypto/Photolyase_FAD-like_sf"/>
</dbReference>
<gene>
    <name evidence="13" type="ORF">AB986_10325</name>
</gene>
<proteinExistence type="inferred from homology"/>
<dbReference type="PROSITE" id="PS51645">
    <property type="entry name" value="PHR_CRY_ALPHA_BETA"/>
    <property type="match status" value="1"/>
</dbReference>